<name>A0A068TBJ4_NEOGA</name>
<dbReference type="PATRIC" id="fig|1028801.3.peg.2440"/>
<keyword evidence="2" id="KW-0472">Membrane</keyword>
<proteinExistence type="predicted"/>
<dbReference type="eggNOG" id="ENOG50313YY">
    <property type="taxonomic scope" value="Bacteria"/>
</dbReference>
<accession>A0A068TBJ4</accession>
<dbReference type="HOGENOM" id="CLU_2317364_0_0_5"/>
<keyword evidence="2" id="KW-0812">Transmembrane</keyword>
<dbReference type="Proteomes" id="UP000028186">
    <property type="component" value="Chromosome I"/>
</dbReference>
<evidence type="ECO:0000256" key="1">
    <source>
        <dbReference type="SAM" id="MobiDB-lite"/>
    </source>
</evidence>
<feature type="region of interest" description="Disordered" evidence="1">
    <location>
        <begin position="74"/>
        <end position="99"/>
    </location>
</feature>
<reference evidence="4" key="1">
    <citation type="journal article" date="2014" name="BMC Genomics">
        <title>Genome sequencing of two Neorhizobium galegae strains reveals a noeT gene responsible for the unusual acetylation of the nodulation factors.</title>
        <authorList>
            <person name="Osterman J."/>
            <person name="Marsh J."/>
            <person name="Laine P.K."/>
            <person name="Zeng Z."/>
            <person name="Alatalo E."/>
            <person name="Sullivan J.T."/>
            <person name="Young J.P."/>
            <person name="Thomas-Oates J."/>
            <person name="Paulin L."/>
            <person name="Lindstrom K."/>
        </authorList>
    </citation>
    <scope>NUCLEOTIDE SEQUENCE [LARGE SCALE GENOMIC DNA]</scope>
    <source>
        <strain evidence="4">HAMBI 1141</strain>
    </source>
</reference>
<dbReference type="EMBL" id="HG938355">
    <property type="protein sequence ID" value="CDN54740.1"/>
    <property type="molecule type" value="Genomic_DNA"/>
</dbReference>
<organism evidence="3 4">
    <name type="scientific">Neorhizobium galegae bv. officinalis bv. officinalis str. HAMBI 1141</name>
    <dbReference type="NCBI Taxonomy" id="1028801"/>
    <lineage>
        <taxon>Bacteria</taxon>
        <taxon>Pseudomonadati</taxon>
        <taxon>Pseudomonadota</taxon>
        <taxon>Alphaproteobacteria</taxon>
        <taxon>Hyphomicrobiales</taxon>
        <taxon>Rhizobiaceae</taxon>
        <taxon>Rhizobium/Agrobacterium group</taxon>
        <taxon>Neorhizobium</taxon>
    </lineage>
</organism>
<keyword evidence="2" id="KW-1133">Transmembrane helix</keyword>
<sequence length="99" mass="10721">MMQRPSYGTSKRALWVSSALAWTVVFLLIIGGLRGSAEAVALAPTVIPSMLLLIAAMLGIHRFSGSMDFRTAQDRSLIPPSTSPYLSRDQPTDDTGEVR</sequence>
<protein>
    <submittedName>
        <fullName evidence="3">NAD(P)+ transhydrogenase beta chain</fullName>
    </submittedName>
</protein>
<evidence type="ECO:0000256" key="2">
    <source>
        <dbReference type="SAM" id="Phobius"/>
    </source>
</evidence>
<dbReference type="AlphaFoldDB" id="A0A068TBJ4"/>
<evidence type="ECO:0000313" key="4">
    <source>
        <dbReference type="Proteomes" id="UP000028186"/>
    </source>
</evidence>
<gene>
    <name evidence="3" type="ORF">RG1141_CH24020</name>
</gene>
<dbReference type="KEGG" id="ngl:RG1141_CH24020"/>
<feature type="transmembrane region" description="Helical" evidence="2">
    <location>
        <begin position="39"/>
        <end position="60"/>
    </location>
</feature>
<evidence type="ECO:0000313" key="3">
    <source>
        <dbReference type="EMBL" id="CDN54740.1"/>
    </source>
</evidence>
<feature type="transmembrane region" description="Helical" evidence="2">
    <location>
        <begin position="12"/>
        <end position="33"/>
    </location>
</feature>